<dbReference type="Proteomes" id="UP000318138">
    <property type="component" value="Chromosome"/>
</dbReference>
<dbReference type="InterPro" id="IPR005805">
    <property type="entry name" value="Rieske_Fe-S_prot_C"/>
</dbReference>
<keyword evidence="3" id="KW-0408">Iron</keyword>
<accession>A0A859FHP9</accession>
<dbReference type="GO" id="GO:0004497">
    <property type="term" value="F:monooxygenase activity"/>
    <property type="evidence" value="ECO:0007669"/>
    <property type="project" value="UniProtKB-ARBA"/>
</dbReference>
<dbReference type="InterPro" id="IPR006076">
    <property type="entry name" value="FAD-dep_OxRdtase"/>
</dbReference>
<evidence type="ECO:0000256" key="4">
    <source>
        <dbReference type="ARBA" id="ARBA00023014"/>
    </source>
</evidence>
<feature type="domain" description="Rieske" evidence="6">
    <location>
        <begin position="418"/>
        <end position="502"/>
    </location>
</feature>
<dbReference type="GO" id="GO:0016020">
    <property type="term" value="C:membrane"/>
    <property type="evidence" value="ECO:0007669"/>
    <property type="project" value="InterPro"/>
</dbReference>
<dbReference type="InterPro" id="IPR017941">
    <property type="entry name" value="Rieske_2Fe-2S"/>
</dbReference>
<dbReference type="GO" id="GO:0051537">
    <property type="term" value="F:2 iron, 2 sulfur cluster binding"/>
    <property type="evidence" value="ECO:0007669"/>
    <property type="project" value="UniProtKB-KW"/>
</dbReference>
<dbReference type="EMBL" id="CP041372">
    <property type="protein sequence ID" value="QKS72883.1"/>
    <property type="molecule type" value="Genomic_DNA"/>
</dbReference>
<dbReference type="SUPFAM" id="SSF51971">
    <property type="entry name" value="Nucleotide-binding domain"/>
    <property type="match status" value="1"/>
</dbReference>
<evidence type="ECO:0000313" key="8">
    <source>
        <dbReference type="Proteomes" id="UP000318138"/>
    </source>
</evidence>
<dbReference type="Gene3D" id="3.50.50.60">
    <property type="entry name" value="FAD/NAD(P)-binding domain"/>
    <property type="match status" value="1"/>
</dbReference>
<dbReference type="GO" id="GO:0005737">
    <property type="term" value="C:cytoplasm"/>
    <property type="evidence" value="ECO:0007669"/>
    <property type="project" value="TreeGrafter"/>
</dbReference>
<dbReference type="CDD" id="cd03477">
    <property type="entry name" value="Rieske_YhfW_C"/>
    <property type="match status" value="1"/>
</dbReference>
<dbReference type="AlphaFoldDB" id="A0A859FHP9"/>
<dbReference type="InterPro" id="IPR038010">
    <property type="entry name" value="YhfW_C"/>
</dbReference>
<evidence type="ECO:0000256" key="5">
    <source>
        <dbReference type="ARBA" id="ARBA00023157"/>
    </source>
</evidence>
<keyword evidence="8" id="KW-1185">Reference proteome</keyword>
<dbReference type="GO" id="GO:0046872">
    <property type="term" value="F:metal ion binding"/>
    <property type="evidence" value="ECO:0007669"/>
    <property type="project" value="UniProtKB-KW"/>
</dbReference>
<dbReference type="PRINTS" id="PR00162">
    <property type="entry name" value="RIESKE"/>
</dbReference>
<dbReference type="RefSeq" id="WP_176010850.1">
    <property type="nucleotide sequence ID" value="NZ_CP041372.2"/>
</dbReference>
<keyword evidence="4" id="KW-0411">Iron-sulfur</keyword>
<dbReference type="Gene3D" id="3.30.9.10">
    <property type="entry name" value="D-Amino Acid Oxidase, subunit A, domain 2"/>
    <property type="match status" value="1"/>
</dbReference>
<gene>
    <name evidence="7" type="ORF">FLK61_40500</name>
</gene>
<sequence>MTKLPPETNSYWRSSTDPTTFDQLSNDCQFDVAIVGGGITGITAAYLLQKAGKKCVLLEADRLFAGTTGYTTAKITAQHDAIYDELIGHFGPDSARLYYDLQMNAKSFIEDTIKSNELECGLSKESAILYARTKKGLETLQKEQAAYKRLNIPFTVSQTLPFNEPIEHALIMPDQAQFHPLRYLSFLAEEFLSAGGTIFEQTPIVEFVEETYPVVVSDKGHKVIANFVLSCTHFPFYDRENLYFTRMHAERSYVLAVKAPSVEGMYLSVDEPKRSIRSVTINGESHLLVSGEGHKTGQGLPEIEHYLALENYAKDVFKSDIISYRWSAQDLYTVDNLPFIGVLSQVYPHTFLATGFRKWGMTNGTMAAHMLKDYVLGSETDEMALFDPERWIIDPSLKTFLKENANVAYKFIKGKLSFATKQQEEVKKGEGAIVSCDGRRAGAYRDEVGRLHVVDTTCTHLGCEVEWNNGDNTWDCPCHGSRFHYNGSVIEGPAKQPLKKLR</sequence>
<dbReference type="Pfam" id="PF00355">
    <property type="entry name" value="Rieske"/>
    <property type="match status" value="1"/>
</dbReference>
<dbReference type="PANTHER" id="PTHR13847:SF274">
    <property type="entry name" value="RIESKE 2FE-2S IRON-SULFUR PROTEIN YHFW-RELATED"/>
    <property type="match status" value="1"/>
</dbReference>
<keyword evidence="5" id="KW-1015">Disulfide bond</keyword>
<keyword evidence="1" id="KW-0001">2Fe-2S</keyword>
<evidence type="ECO:0000256" key="1">
    <source>
        <dbReference type="ARBA" id="ARBA00022714"/>
    </source>
</evidence>
<evidence type="ECO:0000256" key="2">
    <source>
        <dbReference type="ARBA" id="ARBA00022723"/>
    </source>
</evidence>
<dbReference type="InterPro" id="IPR036188">
    <property type="entry name" value="FAD/NAD-bd_sf"/>
</dbReference>
<dbReference type="KEGG" id="psua:FLK61_40500"/>
<keyword evidence="2" id="KW-0479">Metal-binding</keyword>
<dbReference type="Gene3D" id="2.102.10.10">
    <property type="entry name" value="Rieske [2Fe-2S] iron-sulphur domain"/>
    <property type="match status" value="1"/>
</dbReference>
<dbReference type="SUPFAM" id="SSF50022">
    <property type="entry name" value="ISP domain"/>
    <property type="match status" value="1"/>
</dbReference>
<dbReference type="PROSITE" id="PS51296">
    <property type="entry name" value="RIESKE"/>
    <property type="match status" value="1"/>
</dbReference>
<evidence type="ECO:0000313" key="7">
    <source>
        <dbReference type="EMBL" id="QKS72883.1"/>
    </source>
</evidence>
<reference evidence="8" key="1">
    <citation type="submission" date="2019-07" db="EMBL/GenBank/DDBJ databases">
        <title>Bacillus alkalisoli sp. nov. isolated from saline soil.</title>
        <authorList>
            <person name="Sun J.-Q."/>
            <person name="Xu L."/>
        </authorList>
    </citation>
    <scope>NUCLEOTIDE SEQUENCE [LARGE SCALE GENOMIC DNA]</scope>
    <source>
        <strain evidence="8">M4U3P1</strain>
    </source>
</reference>
<name>A0A859FHP9_9BACI</name>
<organism evidence="7 8">
    <name type="scientific">Paenalkalicoccus suaedae</name>
    <dbReference type="NCBI Taxonomy" id="2592382"/>
    <lineage>
        <taxon>Bacteria</taxon>
        <taxon>Bacillati</taxon>
        <taxon>Bacillota</taxon>
        <taxon>Bacilli</taxon>
        <taxon>Bacillales</taxon>
        <taxon>Bacillaceae</taxon>
        <taxon>Paenalkalicoccus</taxon>
    </lineage>
</organism>
<protein>
    <submittedName>
        <fullName evidence="7">FAD-dependent oxidoreductase</fullName>
    </submittedName>
</protein>
<evidence type="ECO:0000259" key="6">
    <source>
        <dbReference type="PROSITE" id="PS51296"/>
    </source>
</evidence>
<dbReference type="PANTHER" id="PTHR13847">
    <property type="entry name" value="SARCOSINE DEHYDROGENASE-RELATED"/>
    <property type="match status" value="1"/>
</dbReference>
<evidence type="ECO:0000256" key="3">
    <source>
        <dbReference type="ARBA" id="ARBA00023004"/>
    </source>
</evidence>
<dbReference type="FunFam" id="2.102.10.10:FF:000014">
    <property type="entry name" value="Oxidoreductase, FAD dependent"/>
    <property type="match status" value="1"/>
</dbReference>
<dbReference type="InterPro" id="IPR036922">
    <property type="entry name" value="Rieske_2Fe-2S_sf"/>
</dbReference>
<proteinExistence type="predicted"/>
<dbReference type="GO" id="GO:0016705">
    <property type="term" value="F:oxidoreductase activity, acting on paired donors, with incorporation or reduction of molecular oxygen"/>
    <property type="evidence" value="ECO:0007669"/>
    <property type="project" value="UniProtKB-ARBA"/>
</dbReference>
<dbReference type="Pfam" id="PF01266">
    <property type="entry name" value="DAO"/>
    <property type="match status" value="1"/>
</dbReference>